<dbReference type="CDD" id="cd05213">
    <property type="entry name" value="NAD_bind_Glutamyl_tRNA_reduct"/>
    <property type="match status" value="1"/>
</dbReference>
<feature type="domain" description="Quinate/shikimate 5-dehydrogenase/glutamyl-tRNA reductase" evidence="16">
    <location>
        <begin position="169"/>
        <end position="300"/>
    </location>
</feature>
<dbReference type="AlphaFoldDB" id="A0A0W0VSR4"/>
<evidence type="ECO:0000256" key="8">
    <source>
        <dbReference type="ARBA" id="ARBA00068659"/>
    </source>
</evidence>
<comment type="pathway">
    <text evidence="1 9 14">Porphyrin-containing compound metabolism; protoporphyrin-IX biosynthesis; 5-aminolevulinate from L-glutamyl-tRNA(Glu): step 1/2.</text>
</comment>
<dbReference type="NCBIfam" id="TIGR01035">
    <property type="entry name" value="hemA"/>
    <property type="match status" value="1"/>
</dbReference>
<dbReference type="Proteomes" id="UP000054997">
    <property type="component" value="Unassembled WGS sequence"/>
</dbReference>
<dbReference type="SUPFAM" id="SSF69075">
    <property type="entry name" value="Glutamyl tRNA-reductase dimerization domain"/>
    <property type="match status" value="1"/>
</dbReference>
<dbReference type="InterPro" id="IPR036453">
    <property type="entry name" value="GluRdtase_dimer_dom_sf"/>
</dbReference>
<gene>
    <name evidence="9 18" type="primary">hemA</name>
    <name evidence="18" type="ORF">Llon_0085</name>
</gene>
<dbReference type="UniPathway" id="UPA00251">
    <property type="reaction ID" value="UER00316"/>
</dbReference>
<dbReference type="PIRSF" id="PIRSF000445">
    <property type="entry name" value="4pyrrol_synth_GluRdtase"/>
    <property type="match status" value="1"/>
</dbReference>
<feature type="binding site" evidence="9 11">
    <location>
        <position position="105"/>
    </location>
    <ligand>
        <name>substrate</name>
    </ligand>
</feature>
<organism evidence="18 19">
    <name type="scientific">Legionella londiniensis</name>
    <dbReference type="NCBI Taxonomy" id="45068"/>
    <lineage>
        <taxon>Bacteria</taxon>
        <taxon>Pseudomonadati</taxon>
        <taxon>Pseudomonadota</taxon>
        <taxon>Gammaproteobacteria</taxon>
        <taxon>Legionellales</taxon>
        <taxon>Legionellaceae</taxon>
        <taxon>Legionella</taxon>
    </lineage>
</organism>
<feature type="active site" description="Nucleophile" evidence="9 10">
    <location>
        <position position="50"/>
    </location>
</feature>
<sequence>MVFVACGISHKTAPLEVREKIALPLERQDTLLNQLVSLPAINEAAILSTCNRTEIYCDAENASPIISWLAGERQLNPILISPYFYTHQGHHGIRHTLRVASGLDSMMLGEPQILGQMKQAYQQGCLAGTVKNNLRQVFQYIFQASKRIRNRSGIGNTPVSVAFAAVQLISQFLPDFSSLRVLIIGSGETSSLVAKYLFKQGTRHFMVASRSHENAKQLATSLAGEALTITDIPQYLAKADVVISATACPLPFISKSLVAEAMHKRQHQPCFFLDLAVPRDIEPDVGTLANVHLYNIDDLHMMAEQGMVERRHAALHAEKLIERELDNYIRWHRTLKAKEIICDYRSQMQRLAEQELQRAKQKLAAGHCHHQVLDEFSQRLLKKLTHNPTVGLRQAAWDNRADILGFAQYLFNSSENHTS</sequence>
<dbReference type="PANTHER" id="PTHR43013:SF1">
    <property type="entry name" value="GLUTAMYL-TRNA REDUCTASE"/>
    <property type="match status" value="1"/>
</dbReference>
<protein>
    <recommendedName>
        <fullName evidence="8 9">Glutamyl-tRNA reductase</fullName>
        <shortName evidence="9">GluTR</shortName>
        <ecNumber evidence="3 9">1.2.1.70</ecNumber>
    </recommendedName>
</protein>
<feature type="binding site" evidence="9 11">
    <location>
        <position position="116"/>
    </location>
    <ligand>
        <name>substrate</name>
    </ligand>
</feature>
<dbReference type="SUPFAM" id="SSF69742">
    <property type="entry name" value="Glutamyl tRNA-reductase catalytic, N-terminal domain"/>
    <property type="match status" value="1"/>
</dbReference>
<comment type="function">
    <text evidence="9">Catalyzes the NADPH-dependent reduction of glutamyl-tRNA(Glu) to glutamate 1-semialdehyde (GSA).</text>
</comment>
<feature type="site" description="Important for activity" evidence="9 13">
    <location>
        <position position="95"/>
    </location>
</feature>
<feature type="binding site" evidence="9 11">
    <location>
        <begin position="49"/>
        <end position="52"/>
    </location>
    <ligand>
        <name>substrate</name>
    </ligand>
</feature>
<keyword evidence="19" id="KW-1185">Reference proteome</keyword>
<evidence type="ECO:0000256" key="3">
    <source>
        <dbReference type="ARBA" id="ARBA00012970"/>
    </source>
</evidence>
<dbReference type="Pfam" id="PF00745">
    <property type="entry name" value="GlutR_dimer"/>
    <property type="match status" value="1"/>
</dbReference>
<dbReference type="GO" id="GO:0008883">
    <property type="term" value="F:glutamyl-tRNA reductase activity"/>
    <property type="evidence" value="ECO:0007669"/>
    <property type="project" value="UniProtKB-UniRule"/>
</dbReference>
<feature type="binding site" evidence="9 11">
    <location>
        <begin position="110"/>
        <end position="112"/>
    </location>
    <ligand>
        <name>substrate</name>
    </ligand>
</feature>
<dbReference type="EMBL" id="LNYK01000001">
    <property type="protein sequence ID" value="KTD23200.1"/>
    <property type="molecule type" value="Genomic_DNA"/>
</dbReference>
<comment type="domain">
    <text evidence="9">Possesses an unusual extended V-shaped dimeric structure with each monomer consisting of three distinct domains arranged along a curved 'spinal' alpha-helix. The N-terminal catalytic domain specifically recognizes the glutamate moiety of the substrate. The second domain is the NADPH-binding domain, and the third C-terminal domain is responsible for dimerization.</text>
</comment>
<dbReference type="InterPro" id="IPR015896">
    <property type="entry name" value="4pyrrol_synth_GluRdtase_dimer"/>
</dbReference>
<evidence type="ECO:0000259" key="17">
    <source>
        <dbReference type="Pfam" id="PF05201"/>
    </source>
</evidence>
<evidence type="ECO:0000256" key="7">
    <source>
        <dbReference type="ARBA" id="ARBA00047464"/>
    </source>
</evidence>
<accession>A0A0W0VSR4</accession>
<evidence type="ECO:0000256" key="5">
    <source>
        <dbReference type="ARBA" id="ARBA00023002"/>
    </source>
</evidence>
<dbReference type="STRING" id="45068.Llon_0085"/>
<dbReference type="Pfam" id="PF01488">
    <property type="entry name" value="Shikimate_DH"/>
    <property type="match status" value="1"/>
</dbReference>
<evidence type="ECO:0000256" key="6">
    <source>
        <dbReference type="ARBA" id="ARBA00023244"/>
    </source>
</evidence>
<evidence type="ECO:0000259" key="15">
    <source>
        <dbReference type="Pfam" id="PF00745"/>
    </source>
</evidence>
<dbReference type="InterPro" id="IPR000343">
    <property type="entry name" value="4pyrrol_synth_GluRdtase"/>
</dbReference>
<dbReference type="Pfam" id="PF05201">
    <property type="entry name" value="GlutR_N"/>
    <property type="match status" value="1"/>
</dbReference>
<evidence type="ECO:0000259" key="16">
    <source>
        <dbReference type="Pfam" id="PF01488"/>
    </source>
</evidence>
<dbReference type="InterPro" id="IPR036291">
    <property type="entry name" value="NAD(P)-bd_dom_sf"/>
</dbReference>
<dbReference type="GO" id="GO:0019353">
    <property type="term" value="P:protoporphyrinogen IX biosynthetic process from glutamate"/>
    <property type="evidence" value="ECO:0007669"/>
    <property type="project" value="TreeGrafter"/>
</dbReference>
<dbReference type="GO" id="GO:0050661">
    <property type="term" value="F:NADP binding"/>
    <property type="evidence" value="ECO:0007669"/>
    <property type="project" value="InterPro"/>
</dbReference>
<feature type="domain" description="Tetrapyrrole biosynthesis glutamyl-tRNA reductase dimerisation" evidence="15">
    <location>
        <begin position="317"/>
        <end position="412"/>
    </location>
</feature>
<comment type="subunit">
    <text evidence="9">Homodimer.</text>
</comment>
<comment type="similarity">
    <text evidence="2 9 14">Belongs to the glutamyl-tRNA reductase family.</text>
</comment>
<keyword evidence="5 9" id="KW-0560">Oxidoreductase</keyword>
<dbReference type="OrthoDB" id="110209at2"/>
<evidence type="ECO:0000256" key="9">
    <source>
        <dbReference type="HAMAP-Rule" id="MF_00087"/>
    </source>
</evidence>
<evidence type="ECO:0000256" key="11">
    <source>
        <dbReference type="PIRSR" id="PIRSR000445-2"/>
    </source>
</evidence>
<keyword evidence="6 9" id="KW-0627">Porphyrin biosynthesis</keyword>
<feature type="binding site" evidence="9 12">
    <location>
        <begin position="185"/>
        <end position="190"/>
    </location>
    <ligand>
        <name>NADP(+)</name>
        <dbReference type="ChEBI" id="CHEBI:58349"/>
    </ligand>
</feature>
<feature type="domain" description="Glutamyl-tRNA reductase N-terminal" evidence="17">
    <location>
        <begin position="7"/>
        <end position="150"/>
    </location>
</feature>
<evidence type="ECO:0000256" key="10">
    <source>
        <dbReference type="PIRSR" id="PIRSR000445-1"/>
    </source>
</evidence>
<evidence type="ECO:0000313" key="18">
    <source>
        <dbReference type="EMBL" id="KTD23200.1"/>
    </source>
</evidence>
<dbReference type="HAMAP" id="MF_00087">
    <property type="entry name" value="Glu_tRNA_reductase"/>
    <property type="match status" value="1"/>
</dbReference>
<name>A0A0W0VSR4_9GAMM</name>
<evidence type="ECO:0000313" key="19">
    <source>
        <dbReference type="Proteomes" id="UP000054997"/>
    </source>
</evidence>
<dbReference type="PATRIC" id="fig|45068.5.peg.89"/>
<evidence type="ECO:0000256" key="1">
    <source>
        <dbReference type="ARBA" id="ARBA00005059"/>
    </source>
</evidence>
<dbReference type="FunFam" id="3.30.460.30:FF:000001">
    <property type="entry name" value="Glutamyl-tRNA reductase"/>
    <property type="match status" value="1"/>
</dbReference>
<evidence type="ECO:0000256" key="14">
    <source>
        <dbReference type="RuleBase" id="RU000584"/>
    </source>
</evidence>
<comment type="miscellaneous">
    <text evidence="9">During catalysis, the active site Cys acts as a nucleophile attacking the alpha-carbonyl group of tRNA-bound glutamate with the formation of a thioester intermediate between enzyme and glutamate, and the concomitant release of tRNA(Glu). The thioester intermediate is finally reduced by direct hydride transfer from NADPH, to form the product GSA.</text>
</comment>
<reference evidence="18 19" key="1">
    <citation type="submission" date="2015-11" db="EMBL/GenBank/DDBJ databases">
        <title>Genomic analysis of 38 Legionella species identifies large and diverse effector repertoires.</title>
        <authorList>
            <person name="Burstein D."/>
            <person name="Amaro F."/>
            <person name="Zusman T."/>
            <person name="Lifshitz Z."/>
            <person name="Cohen O."/>
            <person name="Gilbert J.A."/>
            <person name="Pupko T."/>
            <person name="Shuman H.A."/>
            <person name="Segal G."/>
        </authorList>
    </citation>
    <scope>NUCLEOTIDE SEQUENCE [LARGE SCALE GENOMIC DNA]</scope>
    <source>
        <strain evidence="18 19">ATCC 49505</strain>
    </source>
</reference>
<evidence type="ECO:0000256" key="12">
    <source>
        <dbReference type="PIRSR" id="PIRSR000445-3"/>
    </source>
</evidence>
<keyword evidence="4 9" id="KW-0521">NADP</keyword>
<dbReference type="InterPro" id="IPR036343">
    <property type="entry name" value="GluRdtase_N_sf"/>
</dbReference>
<dbReference type="Gene3D" id="3.30.460.30">
    <property type="entry name" value="Glutamyl-tRNA reductase, N-terminal domain"/>
    <property type="match status" value="1"/>
</dbReference>
<evidence type="ECO:0000256" key="2">
    <source>
        <dbReference type="ARBA" id="ARBA00005916"/>
    </source>
</evidence>
<dbReference type="PANTHER" id="PTHR43013">
    <property type="entry name" value="GLUTAMYL-TRNA REDUCTASE"/>
    <property type="match status" value="1"/>
</dbReference>
<dbReference type="Gene3D" id="3.40.50.720">
    <property type="entry name" value="NAD(P)-binding Rossmann-like Domain"/>
    <property type="match status" value="1"/>
</dbReference>
<dbReference type="InterPro" id="IPR015895">
    <property type="entry name" value="4pyrrol_synth_GluRdtase_N"/>
</dbReference>
<comment type="caution">
    <text evidence="18">The sequence shown here is derived from an EMBL/GenBank/DDBJ whole genome shotgun (WGS) entry which is preliminary data.</text>
</comment>
<evidence type="ECO:0000256" key="4">
    <source>
        <dbReference type="ARBA" id="ARBA00022857"/>
    </source>
</evidence>
<dbReference type="FunFam" id="3.40.50.720:FF:000031">
    <property type="entry name" value="Glutamyl-tRNA reductase"/>
    <property type="match status" value="1"/>
</dbReference>
<comment type="catalytic activity">
    <reaction evidence="7 9 14">
        <text>(S)-4-amino-5-oxopentanoate + tRNA(Glu) + NADP(+) = L-glutamyl-tRNA(Glu) + NADPH + H(+)</text>
        <dbReference type="Rhea" id="RHEA:12344"/>
        <dbReference type="Rhea" id="RHEA-COMP:9663"/>
        <dbReference type="Rhea" id="RHEA-COMP:9680"/>
        <dbReference type="ChEBI" id="CHEBI:15378"/>
        <dbReference type="ChEBI" id="CHEBI:57501"/>
        <dbReference type="ChEBI" id="CHEBI:57783"/>
        <dbReference type="ChEBI" id="CHEBI:58349"/>
        <dbReference type="ChEBI" id="CHEBI:78442"/>
        <dbReference type="ChEBI" id="CHEBI:78520"/>
        <dbReference type="EC" id="1.2.1.70"/>
    </reaction>
</comment>
<dbReference type="SUPFAM" id="SSF51735">
    <property type="entry name" value="NAD(P)-binding Rossmann-fold domains"/>
    <property type="match status" value="1"/>
</dbReference>
<evidence type="ECO:0000256" key="13">
    <source>
        <dbReference type="PIRSR" id="PIRSR000445-4"/>
    </source>
</evidence>
<proteinExistence type="inferred from homology"/>
<dbReference type="InterPro" id="IPR006151">
    <property type="entry name" value="Shikm_DH/Glu-tRNA_Rdtase"/>
</dbReference>
<dbReference type="RefSeq" id="WP_058528104.1">
    <property type="nucleotide sequence ID" value="NZ_CAAAHZ010000005.1"/>
</dbReference>
<dbReference type="EC" id="1.2.1.70" evidence="3 9"/>